<evidence type="ECO:0000313" key="5">
    <source>
        <dbReference type="Proteomes" id="UP000299367"/>
    </source>
</evidence>
<reference evidence="5" key="1">
    <citation type="submission" date="2019-02" db="EMBL/GenBank/DDBJ databases">
        <title>Draft genome sequence of Dolichospermum planctonicum NIES-80.</title>
        <authorList>
            <person name="Yamaguchi H."/>
            <person name="Suzuki S."/>
            <person name="Kawachi M."/>
        </authorList>
    </citation>
    <scope>NUCLEOTIDE SEQUENCE [LARGE SCALE GENOMIC DNA]</scope>
    <source>
        <strain evidence="5">NIES-80</strain>
    </source>
</reference>
<dbReference type="Proteomes" id="UP000299367">
    <property type="component" value="Unassembled WGS sequence"/>
</dbReference>
<dbReference type="NCBIfam" id="NF041519">
    <property type="entry name" value="bluetail"/>
    <property type="match status" value="1"/>
</dbReference>
<comment type="caution">
    <text evidence="4">The sequence shown here is derived from an EMBL/GenBank/DDBJ whole genome shotgun (WGS) entry which is preliminary data.</text>
</comment>
<dbReference type="SUPFAM" id="SSF51120">
    <property type="entry name" value="beta-Roll"/>
    <property type="match status" value="14"/>
</dbReference>
<evidence type="ECO:0000256" key="3">
    <source>
        <dbReference type="SAM" id="MobiDB-lite"/>
    </source>
</evidence>
<dbReference type="PRINTS" id="PR00313">
    <property type="entry name" value="CABNDNGRPT"/>
</dbReference>
<name>A0A480AKB5_9CYAN</name>
<feature type="region of interest" description="Disordered" evidence="3">
    <location>
        <begin position="441"/>
        <end position="465"/>
    </location>
</feature>
<dbReference type="GO" id="GO:0005576">
    <property type="term" value="C:extracellular region"/>
    <property type="evidence" value="ECO:0007669"/>
    <property type="project" value="UniProtKB-SubCell"/>
</dbReference>
<dbReference type="InterPro" id="IPR048165">
    <property type="entry name" value="Bluetail_dom"/>
</dbReference>
<gene>
    <name evidence="4" type="ORF">NIES80_39490</name>
</gene>
<evidence type="ECO:0000256" key="1">
    <source>
        <dbReference type="ARBA" id="ARBA00004613"/>
    </source>
</evidence>
<dbReference type="PANTHER" id="PTHR38340">
    <property type="entry name" value="S-LAYER PROTEIN"/>
    <property type="match status" value="1"/>
</dbReference>
<feature type="region of interest" description="Disordered" evidence="3">
    <location>
        <begin position="333"/>
        <end position="357"/>
    </location>
</feature>
<sequence>MTTFTTTPQQDIIDAGDGDNTVSTVFADLQQNDTINGGDGTDTLIITGGSAEDTINIDASDITNQLDIDGTKVTGFEHFDFSNFTGEVIFNGTTGNDWIQSGNEDDALSGDNGDDYLNGGAGTDALIGGKGNDTYVVDNLGDIIYEFLNSGIDTIQSSVTWTLKANLENLILVGTDIINGIGNKLNNTLTGNVADNQLSGNAGNDTLIGSTGNDTLNGGEGNDTADYSQLGQSITLSATGIITKRGVLEDDQLIPVNDQLIQVETIIADASAVNNTIDVSNAGNAAFINVNLQTQQLTINGVGTFTVTNFDHVQGTSQDDTIIGDTQNNQLSGNAGHDTIFGGTGNDTLNGGEGNDTADYSQLGQSITLSPTQIITKGGGLGNDQLIQVETIIADASAVNNTIDVSTAGNTAAINVNLQTQQLTINGVETLTVTNFDHVQGTSQDDSITGDTQDNQLSGNAGNDTIAGNAGNDTIFGGAGNDTISGDDGNDTADYSQLGQSITLSPTEIITKGGGLGNDQLIQVETIIADASAVNNTIDGSTAGNAAAINVNLQTQQLTINGVGTFTVTNFDHVQGTSQDDTIIGDTQNNQLSGNAGNDTIFGGAGNDTLNGGEGSDTADYSQLGQSITLSPTQIITKGGGLGNDQLIQVETIIADASAVNNTIDGSTAGNAASINVNLQIQQLTINGVETLTVTNFDHVQGTSQNDTIIGDTQDNQLSGNAGNDTIFGGTGNDTLNGGEGNDTADYSQLGQSITLSPTQIITKGGGLGNDQLIQVETIIADASAVNNTIDLSTAGNAASINVNLQTQQLTINGVETLTVTNFNHVQGTSQNDTIIGDTQNNQLSGNAGNDTLIGSTGNDTLNGGEGGDALIGGTDDDIYIVDNTTDIITENVGEGTDTIQSSVTFTLAANVENLTLTGTTAINGTGNAGNNVITGNSANNTLDGDAGNDTLIGGTGNDIYILDSVTDIITENANEGTDTIQSSITFTIAALINVENLTLTGTTAINGTGNAGNNVITGNSDNNTLNGGAGNDTLIGGAVDDIYIVDSITDIITENANGGTDTIQSSVTFTIATNVENLTLTGTTTINATGNAGNNVIIGNSANNVIIGNAGNDTLDGGNGSDALIGGTGNDIYLVNSTTDTITENANEGTDTIQSSVTFTIATLTNVENLTLSGTTAINGTGNAGNNIITGNGANNTLDGGGGNDTLIGGTGNDIYIVDRTTDIITENANEGTDTIQSSVTFSIATNVENLTLTGTTAINATGNAVNNVITGNSDNNTLDGGGGNDRLIGGTGDDIYVVDSTTDIITENGNAGTDTIQSSVTFTIAALTNVENLTLTGTTAINGTGNAGNNAIIGNSANNTINGGTGNDTLNGGTGIDTLIGGTGNDIYIVNSTTDTITENANEGTDTIQSSVTYSIAANVENLTLSGTTAINGTGNAGNNIITGNGANNTLNGGGGNDTLIGGTGNDIYIVDSTTDIITENANEGTDTIQSSVTFSIATNVENLTLTGTAAINGTGNAGNNVITGNSDNNTLNGGAGNDTLIGGAGDDIYIVDSTTDIITENANGGTDTIQSSVTYSIAANIENLTLTGTAAINGTGNAGNNIITGNGANNTLDGGAGNDTLSGGTGDDIYIVNSTTDTITENANAGTDTIQSSVTYSIAALTNVENLTLTGTTAINGTGNAGNNVIIGNNANNVMIGNAGNDTLDGGDGSDALIGGTGNDIYFANSTTDTITENANEGTDTIQSSVTFTIATLTNVENLTLTGTAAINGTGNSANNIITGNGANNTLTGGVGKDTLTGGLGVDRFDYRTLADSVFSNFDVITDFNTVNYFWHNDLFLVSTARSGFSNAGTVATLDTTGIAARLTTAVFTANSAAQFTFGSRSFVAINDATAGFSATTDAIIEVTGLAGTLTINNFTTALA</sequence>
<dbReference type="Pfam" id="PF00353">
    <property type="entry name" value="HemolysinCabind"/>
    <property type="match status" value="19"/>
</dbReference>
<dbReference type="RefSeq" id="WP_137909620.1">
    <property type="nucleotide sequence ID" value="NZ_BJCF01000082.1"/>
</dbReference>
<dbReference type="PROSITE" id="PS00330">
    <property type="entry name" value="HEMOLYSIN_CALCIUM"/>
    <property type="match status" value="12"/>
</dbReference>
<feature type="region of interest" description="Disordered" evidence="3">
    <location>
        <begin position="594"/>
        <end position="618"/>
    </location>
</feature>
<dbReference type="Gene3D" id="2.150.10.10">
    <property type="entry name" value="Serralysin-like metalloprotease, C-terminal"/>
    <property type="match status" value="12"/>
</dbReference>
<keyword evidence="2" id="KW-0964">Secreted</keyword>
<feature type="compositionally biased region" description="Polar residues" evidence="3">
    <location>
        <begin position="441"/>
        <end position="463"/>
    </location>
</feature>
<dbReference type="PANTHER" id="PTHR38340:SF1">
    <property type="entry name" value="S-LAYER PROTEIN"/>
    <property type="match status" value="1"/>
</dbReference>
<comment type="subcellular location">
    <subcellularLocation>
        <location evidence="1">Secreted</location>
    </subcellularLocation>
</comment>
<organism evidence="4 5">
    <name type="scientific">Dolichospermum planctonicum</name>
    <dbReference type="NCBI Taxonomy" id="136072"/>
    <lineage>
        <taxon>Bacteria</taxon>
        <taxon>Bacillati</taxon>
        <taxon>Cyanobacteriota</taxon>
        <taxon>Cyanophyceae</taxon>
        <taxon>Nostocales</taxon>
        <taxon>Aphanizomenonaceae</taxon>
        <taxon>Dolichospermum</taxon>
    </lineage>
</organism>
<feature type="region of interest" description="Disordered" evidence="3">
    <location>
        <begin position="720"/>
        <end position="745"/>
    </location>
</feature>
<evidence type="ECO:0000313" key="4">
    <source>
        <dbReference type="EMBL" id="GCL44223.1"/>
    </source>
</evidence>
<dbReference type="EMBL" id="BJCF01000082">
    <property type="protein sequence ID" value="GCL44223.1"/>
    <property type="molecule type" value="Genomic_DNA"/>
</dbReference>
<proteinExistence type="predicted"/>
<evidence type="ECO:0000256" key="2">
    <source>
        <dbReference type="ARBA" id="ARBA00022525"/>
    </source>
</evidence>
<dbReference type="OrthoDB" id="475704at2"/>
<dbReference type="InterPro" id="IPR011049">
    <property type="entry name" value="Serralysin-like_metalloprot_C"/>
</dbReference>
<dbReference type="InterPro" id="IPR018511">
    <property type="entry name" value="Hemolysin-typ_Ca-bd_CS"/>
</dbReference>
<dbReference type="InterPro" id="IPR001343">
    <property type="entry name" value="Hemolysn_Ca-bd"/>
</dbReference>
<dbReference type="GO" id="GO:0005509">
    <property type="term" value="F:calcium ion binding"/>
    <property type="evidence" value="ECO:0007669"/>
    <property type="project" value="InterPro"/>
</dbReference>
<evidence type="ECO:0008006" key="6">
    <source>
        <dbReference type="Google" id="ProtNLM"/>
    </source>
</evidence>
<protein>
    <recommendedName>
        <fullName evidence="6">Hemolysin-type calcium-binding region</fullName>
    </recommendedName>
</protein>
<accession>A0A480AKB5</accession>
<dbReference type="InterPro" id="IPR050557">
    <property type="entry name" value="RTX_toxin/Mannuronan_C5-epim"/>
</dbReference>